<evidence type="ECO:0000259" key="2">
    <source>
        <dbReference type="Pfam" id="PF12439"/>
    </source>
</evidence>
<dbReference type="EMBL" id="CACRTO010000010">
    <property type="protein sequence ID" value="VYT96903.1"/>
    <property type="molecule type" value="Genomic_DNA"/>
</dbReference>
<gene>
    <name evidence="3" type="ORF">CTLFYP3_01133</name>
</gene>
<name>A0A6N3B181_9CLOT</name>
<proteinExistence type="predicted"/>
<feature type="domain" description="Glycogen debranching enzyme bacterial and archaeal type N-terminal" evidence="2">
    <location>
        <begin position="21"/>
        <end position="211"/>
    </location>
</feature>
<sequence length="648" mass="74640">MKFIYGKNDFKDFKSGNSNCYLLTNGLGGYSSTTIINSLTRNDHALFVASTHAPNIRKTIVSKTEEFLHIGDTKICLSSQEYVCYTKNKEGYVNLNSFTQEYLPTWTYFFDGVEIKKTIVMEHGKNTLGIKYEIENRTQNTVSLEIVPVFQLCERGKILSKPNDYKVEEDIISTDDISLFIHSNYTKKIQTELEFINDYYFDYDACDGRNAVGSGSTFISYFYECNRESIENYELIFTLENSFKDVQTMIDNEINRQKTLICKSGFTNEIARTLVRASDQFISHRESTNAKTIMAGYPWFGDWGRDTMFSLLGCCISTKRCDDAKDIFRTFIRYLDKGLMPNLFPEGENEPLYNTVDASLLYIYALYEYYISSGDLDFVRNEGYSAVLEIIKWYKNGTDFAIYMDEDSLIHAGEGYAQVTWMDVRYDDILPTARHGKPVEINAFWYNALKVAEFFGNKFNKDVSEFTTLSEKVKSSFNKVFWNKDENCLKDVVSGNSYDNQIRSNQIWAVMVPFSPLSKEQSKAVVDKVYQVLYTPYGLRTLSKYDKEFVPEYSGSHFKRDMSYHQGTVWPFPLGGYYLSYLKVNDYSKESKEKVLEQLEVFESCLREGCVGQIAEIYDGLNPAKSNGCFAQGWSVGEILRVYDAILS</sequence>
<dbReference type="GO" id="GO:0004135">
    <property type="term" value="F:amylo-alpha-1,6-glucosidase activity"/>
    <property type="evidence" value="ECO:0007669"/>
    <property type="project" value="InterPro"/>
</dbReference>
<dbReference type="Pfam" id="PF12439">
    <property type="entry name" value="GDE_N"/>
    <property type="match status" value="1"/>
</dbReference>
<dbReference type="GO" id="GO:0005980">
    <property type="term" value="P:glycogen catabolic process"/>
    <property type="evidence" value="ECO:0007669"/>
    <property type="project" value="InterPro"/>
</dbReference>
<dbReference type="InterPro" id="IPR008928">
    <property type="entry name" value="6-hairpin_glycosidase_sf"/>
</dbReference>
<dbReference type="RefSeq" id="WP_156625662.1">
    <property type="nucleotide sequence ID" value="NZ_CACRTO010000010.1"/>
</dbReference>
<dbReference type="InterPro" id="IPR010401">
    <property type="entry name" value="AGL/Gdb1"/>
</dbReference>
<dbReference type="NCBIfam" id="TIGR01561">
    <property type="entry name" value="gde_arch"/>
    <property type="match status" value="1"/>
</dbReference>
<protein>
    <submittedName>
        <fullName evidence="3">Amylo-alpha-1,6-glucosidase</fullName>
    </submittedName>
</protein>
<evidence type="ECO:0000313" key="3">
    <source>
        <dbReference type="EMBL" id="VYT96903.1"/>
    </source>
</evidence>
<accession>A0A6N3B181</accession>
<dbReference type="Pfam" id="PF06202">
    <property type="entry name" value="GDE_C"/>
    <property type="match status" value="1"/>
</dbReference>
<evidence type="ECO:0000259" key="1">
    <source>
        <dbReference type="Pfam" id="PF06202"/>
    </source>
</evidence>
<dbReference type="PANTHER" id="PTHR10569">
    <property type="entry name" value="GLYCOGEN DEBRANCHING ENZYME"/>
    <property type="match status" value="1"/>
</dbReference>
<organism evidence="3">
    <name type="scientific">Clostridium tertium</name>
    <dbReference type="NCBI Taxonomy" id="1559"/>
    <lineage>
        <taxon>Bacteria</taxon>
        <taxon>Bacillati</taxon>
        <taxon>Bacillota</taxon>
        <taxon>Clostridia</taxon>
        <taxon>Eubacteriales</taxon>
        <taxon>Clostridiaceae</taxon>
        <taxon>Clostridium</taxon>
    </lineage>
</organism>
<dbReference type="Gene3D" id="1.50.10.10">
    <property type="match status" value="1"/>
</dbReference>
<dbReference type="InterPro" id="IPR012341">
    <property type="entry name" value="6hp_glycosidase-like_sf"/>
</dbReference>
<reference evidence="3" key="1">
    <citation type="submission" date="2019-11" db="EMBL/GenBank/DDBJ databases">
        <authorList>
            <person name="Feng L."/>
        </authorList>
    </citation>
    <scope>NUCLEOTIDE SEQUENCE</scope>
    <source>
        <strain evidence="3">CTertiumLFYP3</strain>
    </source>
</reference>
<dbReference type="SUPFAM" id="SSF48208">
    <property type="entry name" value="Six-hairpin glycosidases"/>
    <property type="match status" value="1"/>
</dbReference>
<dbReference type="AlphaFoldDB" id="A0A6N3B181"/>
<dbReference type="InterPro" id="IPR032790">
    <property type="entry name" value="GDE_C"/>
</dbReference>
<dbReference type="GO" id="GO:0004134">
    <property type="term" value="F:4-alpha-glucanotransferase activity"/>
    <property type="evidence" value="ECO:0007669"/>
    <property type="project" value="InterPro"/>
</dbReference>
<dbReference type="InterPro" id="IPR006451">
    <property type="entry name" value="Glycogen_debranch_arc"/>
</dbReference>
<dbReference type="PANTHER" id="PTHR10569:SF2">
    <property type="entry name" value="GLYCOGEN DEBRANCHING ENZYME"/>
    <property type="match status" value="1"/>
</dbReference>
<dbReference type="InterPro" id="IPR024742">
    <property type="entry name" value="Glycogen_debranch_N"/>
</dbReference>
<feature type="domain" description="Glycogen debranching enzyme C-terminal" evidence="1">
    <location>
        <begin position="277"/>
        <end position="641"/>
    </location>
</feature>